<name>A0A8D7F9Q7_MUSAM</name>
<dbReference type="PANTHER" id="PTHR37079:SF4">
    <property type="entry name" value="SERINE_THREONINE-PROTEIN KINASE ATM"/>
    <property type="match status" value="1"/>
</dbReference>
<protein>
    <recommendedName>
        <fullName evidence="13">Serine/threonine-protein kinase ATM</fullName>
        <ecNumber evidence="2">2.7.11.1</ecNumber>
    </recommendedName>
</protein>
<dbReference type="PROSITE" id="PS50290">
    <property type="entry name" value="PI3_4_KINASE_3"/>
    <property type="match status" value="1"/>
</dbReference>
<dbReference type="InterPro" id="IPR044107">
    <property type="entry name" value="PIKKc_ATM"/>
</dbReference>
<evidence type="ECO:0000256" key="9">
    <source>
        <dbReference type="ARBA" id="ARBA00023242"/>
    </source>
</evidence>
<evidence type="ECO:0000256" key="2">
    <source>
        <dbReference type="ARBA" id="ARBA00012513"/>
    </source>
</evidence>
<dbReference type="InterPro" id="IPR000403">
    <property type="entry name" value="PI3/4_kinase_cat_dom"/>
</dbReference>
<dbReference type="InterPro" id="IPR038980">
    <property type="entry name" value="ATM_plant"/>
</dbReference>
<dbReference type="PROSITE" id="PS51190">
    <property type="entry name" value="FATC"/>
    <property type="match status" value="1"/>
</dbReference>
<evidence type="ECO:0000259" key="18">
    <source>
        <dbReference type="PROSITE" id="PS51190"/>
    </source>
</evidence>
<keyword evidence="7" id="KW-0418">Kinase</keyword>
<dbReference type="Pfam" id="PF25360">
    <property type="entry name" value="TPR_ATM"/>
    <property type="match status" value="1"/>
</dbReference>
<accession>A0A8D7F9Q7</accession>
<dbReference type="PROSITE" id="PS51189">
    <property type="entry name" value="FAT"/>
    <property type="match status" value="1"/>
</dbReference>
<dbReference type="GO" id="GO:0005634">
    <property type="term" value="C:nucleus"/>
    <property type="evidence" value="ECO:0007669"/>
    <property type="project" value="UniProtKB-SubCell"/>
</dbReference>
<dbReference type="InterPro" id="IPR011009">
    <property type="entry name" value="Kinase-like_dom_sf"/>
</dbReference>
<dbReference type="SMART" id="SM01343">
    <property type="entry name" value="FATC"/>
    <property type="match status" value="1"/>
</dbReference>
<evidence type="ECO:0000256" key="7">
    <source>
        <dbReference type="ARBA" id="ARBA00022777"/>
    </source>
</evidence>
<evidence type="ECO:0000256" key="10">
    <source>
        <dbReference type="ARBA" id="ARBA00023306"/>
    </source>
</evidence>
<dbReference type="InterPro" id="IPR003152">
    <property type="entry name" value="FATC_dom"/>
</dbReference>
<dbReference type="SMART" id="SM00146">
    <property type="entry name" value="PI3Kc"/>
    <property type="match status" value="1"/>
</dbReference>
<evidence type="ECO:0000256" key="8">
    <source>
        <dbReference type="ARBA" id="ARBA00022840"/>
    </source>
</evidence>
<dbReference type="InterPro" id="IPR016024">
    <property type="entry name" value="ARM-type_fold"/>
</dbReference>
<dbReference type="InterPro" id="IPR036940">
    <property type="entry name" value="PI3/4_kinase_cat_sf"/>
</dbReference>
<evidence type="ECO:0000256" key="12">
    <source>
        <dbReference type="ARBA" id="ARBA00048679"/>
    </source>
</evidence>
<dbReference type="EMBL" id="HG996471">
    <property type="protein sequence ID" value="CAG1845878.1"/>
    <property type="molecule type" value="Genomic_DNA"/>
</dbReference>
<feature type="domain" description="FATC" evidence="18">
    <location>
        <begin position="2986"/>
        <end position="3018"/>
    </location>
</feature>
<keyword evidence="9" id="KW-0539">Nucleus</keyword>
<keyword evidence="3" id="KW-0723">Serine/threonine-protein kinase</keyword>
<keyword evidence="14" id="KW-0175">Coiled coil</keyword>
<evidence type="ECO:0000256" key="13">
    <source>
        <dbReference type="ARBA" id="ARBA00073111"/>
    </source>
</evidence>
<dbReference type="InterPro" id="IPR014009">
    <property type="entry name" value="PIK_FAT"/>
</dbReference>
<evidence type="ECO:0000256" key="15">
    <source>
        <dbReference type="SAM" id="MobiDB-lite"/>
    </source>
</evidence>
<evidence type="ECO:0000256" key="1">
    <source>
        <dbReference type="ARBA" id="ARBA00004123"/>
    </source>
</evidence>
<dbReference type="Pfam" id="PF00454">
    <property type="entry name" value="PI3_PI4_kinase"/>
    <property type="match status" value="1"/>
</dbReference>
<comment type="catalytic activity">
    <reaction evidence="12">
        <text>L-seryl-[protein] + ATP = O-phospho-L-seryl-[protein] + ADP + H(+)</text>
        <dbReference type="Rhea" id="RHEA:17989"/>
        <dbReference type="Rhea" id="RHEA-COMP:9863"/>
        <dbReference type="Rhea" id="RHEA-COMP:11604"/>
        <dbReference type="ChEBI" id="CHEBI:15378"/>
        <dbReference type="ChEBI" id="CHEBI:29999"/>
        <dbReference type="ChEBI" id="CHEBI:30616"/>
        <dbReference type="ChEBI" id="CHEBI:83421"/>
        <dbReference type="ChEBI" id="CHEBI:456216"/>
        <dbReference type="EC" id="2.7.11.1"/>
    </reaction>
</comment>
<comment type="subcellular location">
    <subcellularLocation>
        <location evidence="1">Nucleus</location>
    </subcellularLocation>
</comment>
<organism evidence="19">
    <name type="scientific">Musa acuminata subsp. malaccensis</name>
    <name type="common">Wild banana</name>
    <name type="synonym">Musa malaccensis</name>
    <dbReference type="NCBI Taxonomy" id="214687"/>
    <lineage>
        <taxon>Eukaryota</taxon>
        <taxon>Viridiplantae</taxon>
        <taxon>Streptophyta</taxon>
        <taxon>Embryophyta</taxon>
        <taxon>Tracheophyta</taxon>
        <taxon>Spermatophyta</taxon>
        <taxon>Magnoliopsida</taxon>
        <taxon>Liliopsida</taxon>
        <taxon>Zingiberales</taxon>
        <taxon>Musaceae</taxon>
        <taxon>Musa</taxon>
    </lineage>
</organism>
<evidence type="ECO:0000256" key="5">
    <source>
        <dbReference type="ARBA" id="ARBA00022741"/>
    </source>
</evidence>
<dbReference type="CDD" id="cd05171">
    <property type="entry name" value="PIKKc_ATM"/>
    <property type="match status" value="1"/>
</dbReference>
<dbReference type="GO" id="GO:0004674">
    <property type="term" value="F:protein serine/threonine kinase activity"/>
    <property type="evidence" value="ECO:0007669"/>
    <property type="project" value="UniProtKB-KW"/>
</dbReference>
<reference evidence="19" key="1">
    <citation type="submission" date="2021-03" db="EMBL/GenBank/DDBJ databases">
        <authorList>
            <consortium name="Genoscope - CEA"/>
            <person name="William W."/>
        </authorList>
    </citation>
    <scope>NUCLEOTIDE SEQUENCE</scope>
    <source>
        <strain evidence="19">Doubled-haploid Pahang</strain>
    </source>
</reference>
<proteinExistence type="predicted"/>
<dbReference type="FunFam" id="3.30.1010.10:FF:000023">
    <property type="entry name" value="Serine/threonine-protein kinase ATM"/>
    <property type="match status" value="1"/>
</dbReference>
<feature type="coiled-coil region" evidence="14">
    <location>
        <begin position="2409"/>
        <end position="2443"/>
    </location>
</feature>
<dbReference type="EC" id="2.7.11.1" evidence="2"/>
<dbReference type="InterPro" id="IPR057445">
    <property type="entry name" value="ATM_TPR"/>
</dbReference>
<evidence type="ECO:0000256" key="11">
    <source>
        <dbReference type="ARBA" id="ARBA00047899"/>
    </source>
</evidence>
<dbReference type="Gene3D" id="1.10.1070.11">
    <property type="entry name" value="Phosphatidylinositol 3-/4-kinase, catalytic domain"/>
    <property type="match status" value="1"/>
</dbReference>
<evidence type="ECO:0000259" key="17">
    <source>
        <dbReference type="PROSITE" id="PS51189"/>
    </source>
</evidence>
<dbReference type="GO" id="GO:0006281">
    <property type="term" value="P:DNA repair"/>
    <property type="evidence" value="ECO:0007669"/>
    <property type="project" value="InterPro"/>
</dbReference>
<feature type="region of interest" description="Disordered" evidence="15">
    <location>
        <begin position="1851"/>
        <end position="1871"/>
    </location>
</feature>
<comment type="catalytic activity">
    <reaction evidence="11">
        <text>L-threonyl-[protein] + ATP = O-phospho-L-threonyl-[protein] + ADP + H(+)</text>
        <dbReference type="Rhea" id="RHEA:46608"/>
        <dbReference type="Rhea" id="RHEA-COMP:11060"/>
        <dbReference type="Rhea" id="RHEA-COMP:11605"/>
        <dbReference type="ChEBI" id="CHEBI:15378"/>
        <dbReference type="ChEBI" id="CHEBI:30013"/>
        <dbReference type="ChEBI" id="CHEBI:30616"/>
        <dbReference type="ChEBI" id="CHEBI:61977"/>
        <dbReference type="ChEBI" id="CHEBI:456216"/>
        <dbReference type="EC" id="2.7.11.1"/>
    </reaction>
</comment>
<keyword evidence="8" id="KW-0067">ATP-binding</keyword>
<keyword evidence="10" id="KW-0131">Cell cycle</keyword>
<feature type="domain" description="PI3K/PI4K catalytic" evidence="16">
    <location>
        <begin position="2660"/>
        <end position="2973"/>
    </location>
</feature>
<dbReference type="SUPFAM" id="SSF56112">
    <property type="entry name" value="Protein kinase-like (PK-like)"/>
    <property type="match status" value="1"/>
</dbReference>
<sequence>MATSRDVQEIVSKLSSDKAKAREEGVKLLSSWLEGERAAGFCKLLGHNTAKIKADSIPHAETWPFLITLIMKCISLEVSASKKRLPRLIFVKTLRSSIQCAEDIKLSGRNFLLLSVVKVLFSHIWDVIKDIPSFQSEYSSILRHLLTVREYRYQMRKRVYSGLVVLYINKLGTVIDMNTSHTSSKEDVFRSIVILHVLLENPPGDYPDNIREDVVKGFIMIFSKIRNEGKILRKLVECLNTYLLRDGPNLGNQAMEIHFAVQDIMFRCWFTSHDQGLKSSLINFARIQLKLIRYLAEGTQIIEQLLDVIVKELDQGINVGSEVLWQDKLGTLGSIQQCLMELAATVFYQALACKINSKSTCDVKRLKMEHAAVRLKDGLIKGSWIWNGAFAFFIHNYGLRLDKALLIYWFEGAGESLRRILSGSGTLHSHDALLWLLRALQEFSAVFPFFLHEEPSNSTSFTSNEVLLVKNGWQDIWSCLMRGIPSFSSFSSIIDAALTLLGNMIKRDQASVAVMPLDVWNLRIFKRMPSESTLYFIACYFSRAGANGDLRDILYLRKDLLRATMELFDFKQASFWNEQMVSLIPEAIFALCAGCATLAPLSGGLSMFTRPNKDCNKLFLVKDELEHPEEVLECSVESLAEIESESSTEEKTNWCSCVRLPKQIRRPLIHEFEEHISDFLTSKGEFGETVLSFFFSLCSLLCNSIYCSLLARLSEDKFLILLKVIDFLTEILDHIVSVIDDKCNEMSCDGSVNLSFILDSAGTNASSLRSLLSSPLFKLKDGDDCTDCVPLGRITQAIEKLLVAFAKLFDVLSKFPTDPVSDAEIQQLPISSVDSLQDSMAEFNVRIVDMELDADESFEDMDSVAMSGGRKLITSPLFWKLHLVSMISSFSSVLPFRTWEVLFDLMGRENDSKVCESILFNLCKYFPGPAGRSSALVSMIGKLTENDGNLKFFYVNILTCIRVLLGSLKSISSTGNNTKAIQCMDERMTDENLSTLCNTLNRVAEFGLPDWYARIELINCICCSVLLEPQSAQVMVGRLLVMLQDPDYRVRLFLARKIGLLFHTWDGHNELFHDICLNFGFKMVRGSKDSRIKAEDIIAAGPQPALAVETALITLAHLAFASEEIEIEAVFMICVIAAMDPSHRELVYALFDNLSRRLQYASRCEYLEQLMGSILASWVACEVSLVALVEVQDLFIGKSDIKCFMQYCCPWLLPPLILNGDNAGLDWVSKVSLQPLSVLVREYFVPICALCIAVHCSMRPNKEIGGMALNNLILQFANISELERDELIKKHMVSIVSFLLSLSSCSVDPELPFFTKDTVVLAVQTVVDGFLEMDDHPITVGIIDKINIFRADRIFMFLLEMHYKISAAVHSRHICHRLTAVEVLTHIIGPRVTNPSSSYYIINIVGQLIGSQPLQEQCCVILSTLLKAFKAKPTKDVYNVLGEELQFLVSKLVACCIPSESQNVKAVPPPPAVISLLHELTVDADPLLLGYIRELEPFPEVDCLKKIRLFHNDLCKTYSARDHFLKAIIFLYYSSYYLPKGLLLWSLRNLHKRLLAGEIIEKRPNDMEKLCERTCWNDNPDVVSAVWVLVDLCSSNEASTMSGLLADFISRAGIGDPCRVVFHLPNGSSQNHTFLSSNLVCLKANRSYSNMEDSDEFLVYLLRLLKKFLADDSVETVDITSRTLRGILSTEKGYTALLSLDPYEKSLIAVHSKGVNLELVERVLLDLGKNCHEMVSLEDSSLWRTDNKTYKMWVCSLVHSFIHHCDDVILRLCQNLVLLKDEIAELLFPNVLVNLVRSVHSDLLLCDIISAKVEENIFCESNGLVKSIQIMLDALNKLRSVYVSEIAGSLSTPVKHGRPSSGGKTRGTSEISKYRSPNVSLSMSSWKKVYWLSIDYLMVAKAAIRCGSYFTAVMYVEHWCEEHFNGLQLGCPDFSQLELLPSHIDLLMAAYTQINEPDSIYGIIQSNQLTSQIITFEHEGNWSKALEYYDLLVRSASIGPGKHSVDDTLSSSHATEGRSCWKSYKGLMRSLQKTGCTHVLDVYCQGLTISNGCLQHDTEFADMQYEAAWRSGNWDFSFVSGDASPPYSTQFASSGQFNENLHSCLRALYEGNASEFHGKLIDSKKELVLSIASASRESTEYIHSTIVKLQILDHLGVAWDIRWMSSHQVSTFYPKITDIACAPITPEKDQLGWLNAEWSVILRHTQLHLNLFEPFISFRRVLLHILDCTECAIEHLLESASTFRKGSRFSLAAASLHELKQLCCQMKQKPISQIYFHGRLEEAKLLKAQGRHDMAINLARYILQNHSMGEEMSNVYRLVGKWLAETRSSNSRIILEQYLKHSVELTELSKDTDEKYISKQCQTYYHLAHYTDSLFQSYEERLASSEWQAALRLREHKTRELDALIKRLKRSSKGEKTDYSAKIQELQKQLTMDREEAEKLHDDRDNFLGLALKGYQRCLLIGGKYDLKVVFRLVSLWFNFYSRQNVVEEMISTVKEVQSYKFIPLVYQIASRLGSSKDGQGSTNFQIALVSLIRKMAIDHPYHTIFQLLALANGDRVKDKQRSRNSFIVDMDKKLAAENLLSELSTYHGALIGQMKQLVEIYIKLAELETRKEETNKRVPLPREIRSLQQLELVPVVTATVPVDPSCQYREGSFPHFRSLADSIMVMNGINAPKVVECLGSDGQIYRQLAKSGNDDLRQDAVMEQFFGLVNNFLQNHRDTWKRRLRIRTYKVVPFTPSAGVLEWVDRTIPLGEYLLGSARNGGAHGRYGVGDWSFLRCRECMTNEKDKRKAFLKICDNFSRPVMHYFFLEKFLQPADWFQSRLSYTRSVAASSMVGYIVGLGDRHSMNILIDQETAEVVHIDLGVAFEQGLMLKTPERVPFRLTRDIIDGMGVTGVEGVFRRCCEETLSVMRTNKEALLTIIEVFIHDPLYKWALSPLKALQRQKETDDGIDACLESSQDACEGNKDAARATLRVKEKLDGYEAGEIRSVQGQVQQLIQDAIDMDRLCHMFPGWAAWL</sequence>
<feature type="compositionally biased region" description="Polar residues" evidence="15">
    <location>
        <begin position="1862"/>
        <end position="1871"/>
    </location>
</feature>
<dbReference type="FunFam" id="1.10.1070.11:FF:000015">
    <property type="entry name" value="Serine/threonine-protein kinase ATM"/>
    <property type="match status" value="1"/>
</dbReference>
<gene>
    <name evidence="19" type="ORF">GSMUA_156730.1</name>
</gene>
<dbReference type="PANTHER" id="PTHR37079">
    <property type="entry name" value="SERINE/THREONINE-PROTEIN KINASE ATM"/>
    <property type="match status" value="1"/>
</dbReference>
<evidence type="ECO:0000256" key="6">
    <source>
        <dbReference type="ARBA" id="ARBA00022763"/>
    </source>
</evidence>
<dbReference type="InterPro" id="IPR018936">
    <property type="entry name" value="PI3/4_kinase_CS"/>
</dbReference>
<dbReference type="Pfam" id="PF02260">
    <property type="entry name" value="FATC"/>
    <property type="match status" value="1"/>
</dbReference>
<feature type="domain" description="FAT" evidence="17">
    <location>
        <begin position="1898"/>
        <end position="2554"/>
    </location>
</feature>
<evidence type="ECO:0000259" key="16">
    <source>
        <dbReference type="PROSITE" id="PS50290"/>
    </source>
</evidence>
<dbReference type="GO" id="GO:0005524">
    <property type="term" value="F:ATP binding"/>
    <property type="evidence" value="ECO:0007669"/>
    <property type="project" value="UniProtKB-KW"/>
</dbReference>
<dbReference type="PROSITE" id="PS00915">
    <property type="entry name" value="PI3_4_KINASE_1"/>
    <property type="match status" value="1"/>
</dbReference>
<evidence type="ECO:0000256" key="4">
    <source>
        <dbReference type="ARBA" id="ARBA00022679"/>
    </source>
</evidence>
<evidence type="ECO:0000256" key="3">
    <source>
        <dbReference type="ARBA" id="ARBA00022527"/>
    </source>
</evidence>
<evidence type="ECO:0000256" key="14">
    <source>
        <dbReference type="SAM" id="Coils"/>
    </source>
</evidence>
<dbReference type="PROSITE" id="PS00916">
    <property type="entry name" value="PI3_4_KINASE_2"/>
    <property type="match status" value="1"/>
</dbReference>
<dbReference type="Gene3D" id="3.30.1010.10">
    <property type="entry name" value="Phosphatidylinositol 3-kinase Catalytic Subunit, Chain A, domain 4"/>
    <property type="match status" value="1"/>
</dbReference>
<keyword evidence="6" id="KW-0227">DNA damage</keyword>
<dbReference type="SUPFAM" id="SSF48371">
    <property type="entry name" value="ARM repeat"/>
    <property type="match status" value="1"/>
</dbReference>
<keyword evidence="5" id="KW-0547">Nucleotide-binding</keyword>
<evidence type="ECO:0000313" key="19">
    <source>
        <dbReference type="EMBL" id="CAG1845878.1"/>
    </source>
</evidence>
<keyword evidence="4" id="KW-0808">Transferase</keyword>